<sequence>MKAGWPLRGRANIVLLIIRITSPLTTLPSSSFSQFILNGKVPESDVYEGTGPSLSLAICSSDSDQEHEDISGEDCGDDKAKPFGPAPPPQPANVCDGDSDEADEDIGPQPFVGENSNKATRDYARMRVNLKSKEDESKAK</sequence>
<protein>
    <submittedName>
        <fullName evidence="3">Uncharacterized protein</fullName>
    </submittedName>
</protein>
<dbReference type="AlphaFoldDB" id="A0AAD5MDK9"/>
<keyword evidence="4" id="KW-1185">Reference proteome</keyword>
<organism evidence="3 4">
    <name type="scientific">Parelaphostrongylus tenuis</name>
    <name type="common">Meningeal worm</name>
    <dbReference type="NCBI Taxonomy" id="148309"/>
    <lineage>
        <taxon>Eukaryota</taxon>
        <taxon>Metazoa</taxon>
        <taxon>Ecdysozoa</taxon>
        <taxon>Nematoda</taxon>
        <taxon>Chromadorea</taxon>
        <taxon>Rhabditida</taxon>
        <taxon>Rhabditina</taxon>
        <taxon>Rhabditomorpha</taxon>
        <taxon>Strongyloidea</taxon>
        <taxon>Metastrongylidae</taxon>
        <taxon>Parelaphostrongylus</taxon>
    </lineage>
</organism>
<comment type="caution">
    <text evidence="3">The sequence shown here is derived from an EMBL/GenBank/DDBJ whole genome shotgun (WGS) entry which is preliminary data.</text>
</comment>
<feature type="compositionally biased region" description="Basic and acidic residues" evidence="1">
    <location>
        <begin position="119"/>
        <end position="140"/>
    </location>
</feature>
<feature type="chain" id="PRO_5042012811" evidence="2">
    <location>
        <begin position="24"/>
        <end position="140"/>
    </location>
</feature>
<name>A0AAD5MDK9_PARTN</name>
<dbReference type="EMBL" id="JAHQIW010000070">
    <property type="protein sequence ID" value="KAJ1345796.1"/>
    <property type="molecule type" value="Genomic_DNA"/>
</dbReference>
<feature type="signal peptide" evidence="2">
    <location>
        <begin position="1"/>
        <end position="23"/>
    </location>
</feature>
<reference evidence="3" key="1">
    <citation type="submission" date="2021-06" db="EMBL/GenBank/DDBJ databases">
        <title>Parelaphostrongylus tenuis whole genome reference sequence.</title>
        <authorList>
            <person name="Garwood T.J."/>
            <person name="Larsen P.A."/>
            <person name="Fountain-Jones N.M."/>
            <person name="Garbe J.R."/>
            <person name="Macchietto M.G."/>
            <person name="Kania S.A."/>
            <person name="Gerhold R.W."/>
            <person name="Richards J.E."/>
            <person name="Wolf T.M."/>
        </authorList>
    </citation>
    <scope>NUCLEOTIDE SEQUENCE</scope>
    <source>
        <strain evidence="3">MNPRO001-30</strain>
        <tissue evidence="3">Meninges</tissue>
    </source>
</reference>
<feature type="compositionally biased region" description="Acidic residues" evidence="1">
    <location>
        <begin position="97"/>
        <end position="106"/>
    </location>
</feature>
<evidence type="ECO:0000313" key="3">
    <source>
        <dbReference type="EMBL" id="KAJ1345796.1"/>
    </source>
</evidence>
<evidence type="ECO:0000256" key="1">
    <source>
        <dbReference type="SAM" id="MobiDB-lite"/>
    </source>
</evidence>
<proteinExistence type="predicted"/>
<feature type="region of interest" description="Disordered" evidence="1">
    <location>
        <begin position="60"/>
        <end position="140"/>
    </location>
</feature>
<gene>
    <name evidence="3" type="ORF">KIN20_000412</name>
</gene>
<feature type="compositionally biased region" description="Acidic residues" evidence="1">
    <location>
        <begin position="63"/>
        <end position="76"/>
    </location>
</feature>
<keyword evidence="2" id="KW-0732">Signal</keyword>
<dbReference type="Proteomes" id="UP001196413">
    <property type="component" value="Unassembled WGS sequence"/>
</dbReference>
<evidence type="ECO:0000313" key="4">
    <source>
        <dbReference type="Proteomes" id="UP001196413"/>
    </source>
</evidence>
<accession>A0AAD5MDK9</accession>
<evidence type="ECO:0000256" key="2">
    <source>
        <dbReference type="SAM" id="SignalP"/>
    </source>
</evidence>